<accession>I0IPM4</accession>
<evidence type="ECO:0000313" key="3">
    <source>
        <dbReference type="Proteomes" id="UP000007382"/>
    </source>
</evidence>
<evidence type="ECO:0000256" key="1">
    <source>
        <dbReference type="SAM" id="Phobius"/>
    </source>
</evidence>
<proteinExistence type="predicted"/>
<feature type="transmembrane region" description="Helical" evidence="1">
    <location>
        <begin position="20"/>
        <end position="39"/>
    </location>
</feature>
<keyword evidence="1" id="KW-0812">Transmembrane</keyword>
<protein>
    <submittedName>
        <fullName evidence="2">Uncharacterized protein</fullName>
    </submittedName>
</protein>
<evidence type="ECO:0000313" key="2">
    <source>
        <dbReference type="EMBL" id="BAM07223.1"/>
    </source>
</evidence>
<organism evidence="2 3">
    <name type="scientific">Leptospirillum ferrooxidans (strain C2-3)</name>
    <dbReference type="NCBI Taxonomy" id="1162668"/>
    <lineage>
        <taxon>Bacteria</taxon>
        <taxon>Pseudomonadati</taxon>
        <taxon>Nitrospirota</taxon>
        <taxon>Nitrospiria</taxon>
        <taxon>Nitrospirales</taxon>
        <taxon>Nitrospiraceae</taxon>
        <taxon>Leptospirillum</taxon>
    </lineage>
</organism>
<dbReference type="KEGG" id="lfc:LFE_1541"/>
<keyword evidence="1" id="KW-1133">Transmembrane helix</keyword>
<dbReference type="Proteomes" id="UP000007382">
    <property type="component" value="Chromosome"/>
</dbReference>
<dbReference type="AlphaFoldDB" id="I0IPM4"/>
<reference evidence="2 3" key="1">
    <citation type="journal article" date="2012" name="J. Bacteriol.">
        <title>Complete Genome Sequence of Leptospirillum ferrooxidans Strain C2-3, Isolated from a Fresh Volcanic Ash Deposit on the Island of Miyake, Japan.</title>
        <authorList>
            <person name="Fujimura R."/>
            <person name="Sato Y."/>
            <person name="Nishizawa T."/>
            <person name="Oshima K."/>
            <person name="Kim S.-W."/>
            <person name="Hattori M."/>
            <person name="Kamijo T."/>
            <person name="Ohta H."/>
        </authorList>
    </citation>
    <scope>NUCLEOTIDE SEQUENCE [LARGE SCALE GENOMIC DNA]</scope>
    <source>
        <strain evidence="2 3">C2-3</strain>
    </source>
</reference>
<keyword evidence="3" id="KW-1185">Reference proteome</keyword>
<dbReference type="HOGENOM" id="CLU_153818_0_0_0"/>
<name>I0IPM4_LEPFC</name>
<reference evidence="3" key="2">
    <citation type="submission" date="2012-03" db="EMBL/GenBank/DDBJ databases">
        <title>The complete genome sequence of the pioneer microbe on fresh volcanic deposit, Leptospirillum ferrooxidans strain C2-3.</title>
        <authorList>
            <person name="Fujimura R."/>
            <person name="Sato Y."/>
            <person name="Nishizawa T."/>
            <person name="Nanba K."/>
            <person name="Oshima K."/>
            <person name="Hattori M."/>
            <person name="Kamijo T."/>
            <person name="Ohta H."/>
        </authorList>
    </citation>
    <scope>NUCLEOTIDE SEQUENCE [LARGE SCALE GENOMIC DNA]</scope>
    <source>
        <strain evidence="3">C2-3</strain>
    </source>
</reference>
<dbReference type="STRING" id="1162668.LFE_1541"/>
<keyword evidence="1" id="KW-0472">Membrane</keyword>
<dbReference type="EMBL" id="AP012342">
    <property type="protein sequence ID" value="BAM07223.1"/>
    <property type="molecule type" value="Genomic_DNA"/>
</dbReference>
<gene>
    <name evidence="2" type="ordered locus">LFE_1541</name>
</gene>
<sequence>MIRILWGFGMGVKRKKLLGFRAVSLSGVLSMLIFFSVLGCSTESTAPIKVSKITPTILRFDGDPVPTLIPTTNLYIFLNSDRPLYFSDGQYFQSFKGHWFSSNGLEGPWMTCEEMDLPDLLRSVPPEYYYDNFPSQLKKDR</sequence>
<dbReference type="PATRIC" id="fig|1162668.3.peg.1828"/>